<name>A0AAE0MH24_9PEZI</name>
<accession>A0AAE0MH24</accession>
<comment type="caution">
    <text evidence="2">The sequence shown here is derived from an EMBL/GenBank/DDBJ whole genome shotgun (WGS) entry which is preliminary data.</text>
</comment>
<organism evidence="2 3">
    <name type="scientific">Apodospora peruviana</name>
    <dbReference type="NCBI Taxonomy" id="516989"/>
    <lineage>
        <taxon>Eukaryota</taxon>
        <taxon>Fungi</taxon>
        <taxon>Dikarya</taxon>
        <taxon>Ascomycota</taxon>
        <taxon>Pezizomycotina</taxon>
        <taxon>Sordariomycetes</taxon>
        <taxon>Sordariomycetidae</taxon>
        <taxon>Sordariales</taxon>
        <taxon>Lasiosphaeriaceae</taxon>
        <taxon>Apodospora</taxon>
    </lineage>
</organism>
<dbReference type="Proteomes" id="UP001283341">
    <property type="component" value="Unassembled WGS sequence"/>
</dbReference>
<evidence type="ECO:0000259" key="1">
    <source>
        <dbReference type="Pfam" id="PF01323"/>
    </source>
</evidence>
<dbReference type="PANTHER" id="PTHR13887">
    <property type="entry name" value="GLUTATHIONE S-TRANSFERASE KAPPA"/>
    <property type="match status" value="1"/>
</dbReference>
<protein>
    <submittedName>
        <fullName evidence="2">Dsba-like thioredoxin domain-containing protein</fullName>
    </submittedName>
</protein>
<dbReference type="InterPro" id="IPR001853">
    <property type="entry name" value="DSBA-like_thioredoxin_dom"/>
</dbReference>
<proteinExistence type="predicted"/>
<dbReference type="SUPFAM" id="SSF52833">
    <property type="entry name" value="Thioredoxin-like"/>
    <property type="match status" value="1"/>
</dbReference>
<dbReference type="Pfam" id="PF01323">
    <property type="entry name" value="DSBA"/>
    <property type="match status" value="1"/>
</dbReference>
<sequence>MTIFTIKITSDPVCPQCYLGKKRLDRAIQLYKRVIPDGKHDTFIIEWLPFYLDRQPTTARTDTQLSCNTATKTCNQSSSMPLADRMLQRFGGSATTAEAMQACLRSKGQNEGISFSFGSRIGSTRDAHRLIHFAGLNQTQQNTRTGEIQNSVVTELFRRYFEEDGDITSHHMLVEVGEQAGLDAEEVRDWLRSDQGGQEVDDLADQAVREGVKGVPVFVITATQSEDGDHGRGEEKVQVDGAQDVEDFLGEFTRLCGRV</sequence>
<dbReference type="AlphaFoldDB" id="A0AAE0MH24"/>
<gene>
    <name evidence="2" type="ORF">B0H66DRAFT_97368</name>
</gene>
<dbReference type="Gene3D" id="3.40.30.10">
    <property type="entry name" value="Glutaredoxin"/>
    <property type="match status" value="1"/>
</dbReference>
<keyword evidence="3" id="KW-1185">Reference proteome</keyword>
<feature type="domain" description="DSBA-like thioredoxin" evidence="1">
    <location>
        <begin position="5"/>
        <end position="249"/>
    </location>
</feature>
<dbReference type="CDD" id="cd03024">
    <property type="entry name" value="DsbA_FrnE"/>
    <property type="match status" value="1"/>
</dbReference>
<dbReference type="GO" id="GO:0016491">
    <property type="term" value="F:oxidoreductase activity"/>
    <property type="evidence" value="ECO:0007669"/>
    <property type="project" value="InterPro"/>
</dbReference>
<evidence type="ECO:0000313" key="3">
    <source>
        <dbReference type="Proteomes" id="UP001283341"/>
    </source>
</evidence>
<dbReference type="EMBL" id="JAUEDM010000001">
    <property type="protein sequence ID" value="KAK3331443.1"/>
    <property type="molecule type" value="Genomic_DNA"/>
</dbReference>
<evidence type="ECO:0000313" key="2">
    <source>
        <dbReference type="EMBL" id="KAK3331443.1"/>
    </source>
</evidence>
<reference evidence="2" key="2">
    <citation type="submission" date="2023-06" db="EMBL/GenBank/DDBJ databases">
        <authorList>
            <consortium name="Lawrence Berkeley National Laboratory"/>
            <person name="Haridas S."/>
            <person name="Hensen N."/>
            <person name="Bonometti L."/>
            <person name="Westerberg I."/>
            <person name="Brannstrom I.O."/>
            <person name="Guillou S."/>
            <person name="Cros-Aarteil S."/>
            <person name="Calhoun S."/>
            <person name="Kuo A."/>
            <person name="Mondo S."/>
            <person name="Pangilinan J."/>
            <person name="Riley R."/>
            <person name="Labutti K."/>
            <person name="Andreopoulos B."/>
            <person name="Lipzen A."/>
            <person name="Chen C."/>
            <person name="Yanf M."/>
            <person name="Daum C."/>
            <person name="Ng V."/>
            <person name="Clum A."/>
            <person name="Steindorff A."/>
            <person name="Ohm R."/>
            <person name="Martin F."/>
            <person name="Silar P."/>
            <person name="Natvig D."/>
            <person name="Lalanne C."/>
            <person name="Gautier V."/>
            <person name="Ament-Velasquez S.L."/>
            <person name="Kruys A."/>
            <person name="Hutchinson M.I."/>
            <person name="Powell A.J."/>
            <person name="Barry K."/>
            <person name="Miller A.N."/>
            <person name="Grigoriev I.V."/>
            <person name="Debuchy R."/>
            <person name="Gladieux P."/>
            <person name="Thoren M.H."/>
            <person name="Johannesson H."/>
        </authorList>
    </citation>
    <scope>NUCLEOTIDE SEQUENCE</scope>
    <source>
        <strain evidence="2">CBS 118394</strain>
    </source>
</reference>
<reference evidence="2" key="1">
    <citation type="journal article" date="2023" name="Mol. Phylogenet. Evol.">
        <title>Genome-scale phylogeny and comparative genomics of the fungal order Sordariales.</title>
        <authorList>
            <person name="Hensen N."/>
            <person name="Bonometti L."/>
            <person name="Westerberg I."/>
            <person name="Brannstrom I.O."/>
            <person name="Guillou S."/>
            <person name="Cros-Aarteil S."/>
            <person name="Calhoun S."/>
            <person name="Haridas S."/>
            <person name="Kuo A."/>
            <person name="Mondo S."/>
            <person name="Pangilinan J."/>
            <person name="Riley R."/>
            <person name="LaButti K."/>
            <person name="Andreopoulos B."/>
            <person name="Lipzen A."/>
            <person name="Chen C."/>
            <person name="Yan M."/>
            <person name="Daum C."/>
            <person name="Ng V."/>
            <person name="Clum A."/>
            <person name="Steindorff A."/>
            <person name="Ohm R.A."/>
            <person name="Martin F."/>
            <person name="Silar P."/>
            <person name="Natvig D.O."/>
            <person name="Lalanne C."/>
            <person name="Gautier V."/>
            <person name="Ament-Velasquez S.L."/>
            <person name="Kruys A."/>
            <person name="Hutchinson M.I."/>
            <person name="Powell A.J."/>
            <person name="Barry K."/>
            <person name="Miller A.N."/>
            <person name="Grigoriev I.V."/>
            <person name="Debuchy R."/>
            <person name="Gladieux P."/>
            <person name="Hiltunen Thoren M."/>
            <person name="Johannesson H."/>
        </authorList>
    </citation>
    <scope>NUCLEOTIDE SEQUENCE</scope>
    <source>
        <strain evidence="2">CBS 118394</strain>
    </source>
</reference>
<dbReference type="PANTHER" id="PTHR13887:SF41">
    <property type="entry name" value="THIOREDOXIN SUPERFAMILY PROTEIN"/>
    <property type="match status" value="1"/>
</dbReference>
<dbReference type="InterPro" id="IPR036249">
    <property type="entry name" value="Thioredoxin-like_sf"/>
</dbReference>